<comment type="caution">
    <text evidence="1">The sequence shown here is derived from an EMBL/GenBank/DDBJ whole genome shotgun (WGS) entry which is preliminary data.</text>
</comment>
<proteinExistence type="predicted"/>
<keyword evidence="2" id="KW-1185">Reference proteome</keyword>
<gene>
    <name evidence="1" type="ORF">ACFQ4H_09940</name>
</gene>
<dbReference type="RefSeq" id="WP_377569457.1">
    <property type="nucleotide sequence ID" value="NZ_JBHTMP010000011.1"/>
</dbReference>
<evidence type="ECO:0000313" key="2">
    <source>
        <dbReference type="Proteomes" id="UP001597260"/>
    </source>
</evidence>
<evidence type="ECO:0000313" key="1">
    <source>
        <dbReference type="EMBL" id="MFD1321408.1"/>
    </source>
</evidence>
<reference evidence="2" key="1">
    <citation type="journal article" date="2019" name="Int. J. Syst. Evol. Microbiol.">
        <title>The Global Catalogue of Microorganisms (GCM) 10K type strain sequencing project: providing services to taxonomists for standard genome sequencing and annotation.</title>
        <authorList>
            <consortium name="The Broad Institute Genomics Platform"/>
            <consortium name="The Broad Institute Genome Sequencing Center for Infectious Disease"/>
            <person name="Wu L."/>
            <person name="Ma J."/>
        </authorList>
    </citation>
    <scope>NUCLEOTIDE SEQUENCE [LARGE SCALE GENOMIC DNA]</scope>
    <source>
        <strain evidence="2">JCM 31037</strain>
    </source>
</reference>
<name>A0ABW3YAC4_9ACTN</name>
<organism evidence="1 2">
    <name type="scientific">Micromonospora sonneratiae</name>
    <dbReference type="NCBI Taxonomy" id="1184706"/>
    <lineage>
        <taxon>Bacteria</taxon>
        <taxon>Bacillati</taxon>
        <taxon>Actinomycetota</taxon>
        <taxon>Actinomycetes</taxon>
        <taxon>Micromonosporales</taxon>
        <taxon>Micromonosporaceae</taxon>
        <taxon>Micromonospora</taxon>
    </lineage>
</organism>
<accession>A0ABW3YAC4</accession>
<dbReference type="Proteomes" id="UP001597260">
    <property type="component" value="Unassembled WGS sequence"/>
</dbReference>
<protein>
    <submittedName>
        <fullName evidence="1">Uncharacterized protein</fullName>
    </submittedName>
</protein>
<dbReference type="EMBL" id="JBHTMP010000011">
    <property type="protein sequence ID" value="MFD1321408.1"/>
    <property type="molecule type" value="Genomic_DNA"/>
</dbReference>
<sequence>MTVALQDVSADGERAVELGPGRDDLVTPFGVYTLLIDLARDTRRWLGTDRLLAFYTAKGKAGRGFQTGVPKQSLQLWGATTGLERDPVTDGEQGAEQPGPRPLVIDARRLRLTWLEIHQRPVAQTEHTLANEYLARNRGNIAEYQQLVADVLQQQVDGARAHRPIPVLTDEDVTRAAVDPQAVAAAHGLTVARLQDLVAGRLDTVLAGCTDNIASPHTEPGRPCTASFLLCLSCPCARATPAHLPVQVLVRDALLARQQQMTPLSWARRFGQAVTQLTDLLEPFGPTAVDDARKAATAADHDLVDRFLSTGLDLK</sequence>